<feature type="domain" description="Transposase IS66 C-terminal" evidence="4">
    <location>
        <begin position="484"/>
        <end position="522"/>
    </location>
</feature>
<dbReference type="EMBL" id="MT732183">
    <property type="protein sequence ID" value="QOJ64307.1"/>
    <property type="molecule type" value="Genomic_DNA"/>
</dbReference>
<gene>
    <name evidence="5" type="primary">tnpA</name>
</gene>
<dbReference type="InterPro" id="IPR052344">
    <property type="entry name" value="Transposase-related"/>
</dbReference>
<feature type="domain" description="Transposase IS66 zinc-finger binding" evidence="2">
    <location>
        <begin position="135"/>
        <end position="177"/>
    </location>
</feature>
<dbReference type="Pfam" id="PF13817">
    <property type="entry name" value="DDE_Tnp_IS66_C"/>
    <property type="match status" value="1"/>
</dbReference>
<evidence type="ECO:0000259" key="2">
    <source>
        <dbReference type="Pfam" id="PF13005"/>
    </source>
</evidence>
<reference evidence="5" key="1">
    <citation type="journal article" date="2021" name="Antimicrob. Agents Chemother.">
        <title>Epidemic territorial spread of IncP-2-type VIM-2 carbapenemase-encoding megaplasmids in nosocomial Pseudomonas aeruginosa populations.</title>
        <authorList>
            <person name="Urbanowicz P."/>
            <person name="Bitar I."/>
            <person name="Izdebski R."/>
            <person name="Baraniak A."/>
            <person name="Literacka E."/>
            <person name="Hrabak J."/>
            <person name="Gniadkowski M."/>
        </authorList>
    </citation>
    <scope>NUCLEOTIDE SEQUENCE</scope>
    <source>
        <strain evidence="5">NMI2418/06</strain>
    </source>
</reference>
<dbReference type="InterPro" id="IPR024463">
    <property type="entry name" value="Transposase_TnpC_homeodom"/>
</dbReference>
<evidence type="ECO:0000259" key="4">
    <source>
        <dbReference type="Pfam" id="PF13817"/>
    </source>
</evidence>
<geneLocation type="plasmid" evidence="5">
    <name>pPUV-5</name>
</geneLocation>
<dbReference type="AlphaFoldDB" id="A0A7L9EBT2"/>
<accession>A0A7L9EBT2</accession>
<dbReference type="InterPro" id="IPR004291">
    <property type="entry name" value="Transposase_IS66_central"/>
</dbReference>
<dbReference type="PANTHER" id="PTHR33678:SF1">
    <property type="entry name" value="BLL1576 PROTEIN"/>
    <property type="match status" value="1"/>
</dbReference>
<proteinExistence type="predicted"/>
<dbReference type="Pfam" id="PF03050">
    <property type="entry name" value="DDE_Tnp_IS66"/>
    <property type="match status" value="1"/>
</dbReference>
<organism evidence="5">
    <name type="scientific">Pseudomonas aeruginosa</name>
    <dbReference type="NCBI Taxonomy" id="287"/>
    <lineage>
        <taxon>Bacteria</taxon>
        <taxon>Pseudomonadati</taxon>
        <taxon>Pseudomonadota</taxon>
        <taxon>Gammaproteobacteria</taxon>
        <taxon>Pseudomonadales</taxon>
        <taxon>Pseudomonadaceae</taxon>
        <taxon>Pseudomonas</taxon>
    </lineage>
</organism>
<evidence type="ECO:0000259" key="3">
    <source>
        <dbReference type="Pfam" id="PF13007"/>
    </source>
</evidence>
<dbReference type="Pfam" id="PF13005">
    <property type="entry name" value="zf-IS66"/>
    <property type="match status" value="1"/>
</dbReference>
<feature type="domain" description="Transposase TnpC homeodomain" evidence="3">
    <location>
        <begin position="55"/>
        <end position="126"/>
    </location>
</feature>
<dbReference type="InterPro" id="IPR024474">
    <property type="entry name" value="Znf_dom_IS66"/>
</dbReference>
<dbReference type="InterPro" id="IPR039552">
    <property type="entry name" value="IS66_C"/>
</dbReference>
<dbReference type="NCBIfam" id="NF033517">
    <property type="entry name" value="transpos_IS66"/>
    <property type="match status" value="1"/>
</dbReference>
<protein>
    <submittedName>
        <fullName evidence="5">IS66 family transposase</fullName>
    </submittedName>
</protein>
<name>A0A7L9EBT2_PSEAI</name>
<evidence type="ECO:0000313" key="5">
    <source>
        <dbReference type="EMBL" id="QOJ64307.1"/>
    </source>
</evidence>
<dbReference type="Pfam" id="PF13007">
    <property type="entry name" value="LZ_Tnp_IS66"/>
    <property type="match status" value="1"/>
</dbReference>
<keyword evidence="5" id="KW-0614">Plasmid</keyword>
<dbReference type="PANTHER" id="PTHR33678">
    <property type="entry name" value="BLL1576 PROTEIN"/>
    <property type="match status" value="1"/>
</dbReference>
<evidence type="ECO:0000259" key="1">
    <source>
        <dbReference type="Pfam" id="PF03050"/>
    </source>
</evidence>
<feature type="domain" description="Transposase IS66 central" evidence="1">
    <location>
        <begin position="192"/>
        <end position="477"/>
    </location>
</feature>
<sequence length="530" mass="60267">MIRAMISVPDNLPDDPVLLKQMLLESYAARACEQSAARVREQEVKEAYTTHIDDLKEQIKLWRDRFFGRKSEQTVDPNTPQLAMFNEPESDPLLAVVDDADEEVVAPAKRRGKRKPLSADLPRVEVIHDLPEHELTCACGCRKHVIGEETSEQLDIVPMQIRVLKHVRKVYGCRGCETAPVTADKPAQLIEKSMASPSVLAMLLTTKYVDGLPLHRFESVLSRHGIEIPRQTLARWVIQCSEHFQPLLNMMRERLLESPVIHCDETRVQVLKEPDRDPTSQSWMWVQASGPPDRQVVLFDYTTSRAQEIPLRLLEGYRGYVMTDDYAGYNALALQPGVERLACMVHARRKFVEAQKVQPKGKTGRADVALAMINKLYGIERDLKEVSDEQRFIGRQERSLPILGQLKSWLDKTYSQVTPQSVLGKAVHYLANNWSRLERYVEAGHLPIDNNLAERAIKPFVIGRKAWLFSDTVNGASASAKIYSLVETAKVNGQEPYTWLRHVLERLPYASSVADYEALLPWNCSPEMPR</sequence>